<feature type="region of interest" description="Disordered" evidence="7">
    <location>
        <begin position="393"/>
        <end position="795"/>
    </location>
</feature>
<evidence type="ECO:0000256" key="5">
    <source>
        <dbReference type="ARBA" id="ARBA00022840"/>
    </source>
</evidence>
<evidence type="ECO:0000256" key="6">
    <source>
        <dbReference type="PROSITE-ProRule" id="PRU10141"/>
    </source>
</evidence>
<dbReference type="Gene3D" id="3.30.200.20">
    <property type="entry name" value="Phosphorylase Kinase, domain 1"/>
    <property type="match status" value="1"/>
</dbReference>
<evidence type="ECO:0000313" key="10">
    <source>
        <dbReference type="Proteomes" id="UP000594262"/>
    </source>
</evidence>
<evidence type="ECO:0000256" key="7">
    <source>
        <dbReference type="SAM" id="MobiDB-lite"/>
    </source>
</evidence>
<feature type="compositionally biased region" description="Basic and acidic residues" evidence="7">
    <location>
        <begin position="393"/>
        <end position="614"/>
    </location>
</feature>
<feature type="compositionally biased region" description="Basic and acidic residues" evidence="7">
    <location>
        <begin position="647"/>
        <end position="722"/>
    </location>
</feature>
<evidence type="ECO:0000256" key="1">
    <source>
        <dbReference type="ARBA" id="ARBA00022527"/>
    </source>
</evidence>
<feature type="domain" description="Protein kinase" evidence="8">
    <location>
        <begin position="46"/>
        <end position="304"/>
    </location>
</feature>
<feature type="binding site" evidence="6">
    <location>
        <position position="79"/>
    </location>
    <ligand>
        <name>ATP</name>
        <dbReference type="ChEBI" id="CHEBI:30616"/>
    </ligand>
</feature>
<dbReference type="Pfam" id="PF00069">
    <property type="entry name" value="Pkinase"/>
    <property type="match status" value="1"/>
</dbReference>
<keyword evidence="2" id="KW-0808">Transferase</keyword>
<dbReference type="GeneID" id="136811848"/>
<dbReference type="Gene3D" id="1.10.510.10">
    <property type="entry name" value="Transferase(Phosphotransferase) domain 1"/>
    <property type="match status" value="1"/>
</dbReference>
<dbReference type="EnsemblMetazoa" id="CLYHEMT023317.2">
    <property type="protein sequence ID" value="CLYHEMP023317.2"/>
    <property type="gene ID" value="CLYHEMG023317"/>
</dbReference>
<dbReference type="Proteomes" id="UP000594262">
    <property type="component" value="Unplaced"/>
</dbReference>
<evidence type="ECO:0000313" key="9">
    <source>
        <dbReference type="EnsemblMetazoa" id="CLYHEMP023317.3"/>
    </source>
</evidence>
<dbReference type="PROSITE" id="PS50011">
    <property type="entry name" value="PROTEIN_KINASE_DOM"/>
    <property type="match status" value="1"/>
</dbReference>
<dbReference type="SUPFAM" id="SSF56112">
    <property type="entry name" value="Protein kinase-like (PK-like)"/>
    <property type="match status" value="1"/>
</dbReference>
<keyword evidence="10" id="KW-1185">Reference proteome</keyword>
<keyword evidence="5 6" id="KW-0067">ATP-binding</keyword>
<reference evidence="9" key="1">
    <citation type="submission" date="2021-01" db="UniProtKB">
        <authorList>
            <consortium name="EnsemblMetazoa"/>
        </authorList>
    </citation>
    <scope>IDENTIFICATION</scope>
</reference>
<dbReference type="OrthoDB" id="10260894at2759"/>
<dbReference type="InterPro" id="IPR017441">
    <property type="entry name" value="Protein_kinase_ATP_BS"/>
</dbReference>
<evidence type="ECO:0000259" key="8">
    <source>
        <dbReference type="PROSITE" id="PS50011"/>
    </source>
</evidence>
<evidence type="ECO:0000256" key="4">
    <source>
        <dbReference type="ARBA" id="ARBA00022777"/>
    </source>
</evidence>
<sequence length="795" mass="92241">MDSARRRRGLLTRELSVAELEEGDCLELEARPPVNVKTDNSYATVFKNLEELGKGKFGVVYKVKRKPDGGIFAAKFVRKSASSKKEVLREIEMMNLLHHKRLIQLYDAYETTQDMIVIMELVTGGELFEKVVEDDNLTERQVIRYMKQVIYGVQHMHRKNMVHLDLKPENILCLGGGKPGYEEIKLIDFGMTRVLDKDGDERVMGGTPEFIAPEVLKYDPVTVAADMWSLGVITYVLLSGLSPFMGDDDNETMENVSSGEYDFEDEDEIFENLSDEVKLFIQDLLILDPTQRLTVAECLEHSWLRNEGSERKIDTSNLKKFIARRRWQRTMNTIKAVSRLAGGLSLFGNKGTGAHGAGRGNFLSAVRIQEAKEREAEEAEKKKKEEEERKAAEKKRKEEEAAEKKRQVEAEKKRKEQEAAEKKRKEEEEEKKRKEVEAAEKKRKEEEERKAAAEKKRLEEEAAEKKRKEVEAAEKKQNEAEAAEKKRKEAEATEKKQKEAEAAEKKRQEEAEKKRKEQEAAEKKRKDEEAAEKKRKETEAAEKKWKEEAERKQREEEEKKRKEHEVAEKKKKEEAEVAEKKRKEAEEAQKKQKEEEERKVVEEAKAKENEEKKQSQAASKDSADGGEKKLKRMDSIRNKLKRKDSTKKKDVDKLEKKKREEEEKKKKEQEKAEKKRKEEEEKAEKKRQKEEEKKMKKLSEEERKKLRDDARKKMQEERKSDQESNNNEEQVTVAINGEVEAKTDKKTPRKIVLKPGKMIQINGYTGLSKKSPSPKPKKKTDEGTSGQSVATNDKK</sequence>
<dbReference type="GO" id="GO:0004674">
    <property type="term" value="F:protein serine/threonine kinase activity"/>
    <property type="evidence" value="ECO:0007669"/>
    <property type="project" value="UniProtKB-KW"/>
</dbReference>
<accession>A0A7M6DR07</accession>
<keyword evidence="1" id="KW-0723">Serine/threonine-protein kinase</keyword>
<dbReference type="GO" id="GO:0035556">
    <property type="term" value="P:intracellular signal transduction"/>
    <property type="evidence" value="ECO:0007669"/>
    <property type="project" value="TreeGrafter"/>
</dbReference>
<dbReference type="GO" id="GO:0005524">
    <property type="term" value="F:ATP binding"/>
    <property type="evidence" value="ECO:0007669"/>
    <property type="project" value="UniProtKB-UniRule"/>
</dbReference>
<feature type="compositionally biased region" description="Basic and acidic residues" evidence="7">
    <location>
        <begin position="621"/>
        <end position="637"/>
    </location>
</feature>
<keyword evidence="4" id="KW-0418">Kinase</keyword>
<evidence type="ECO:0000256" key="3">
    <source>
        <dbReference type="ARBA" id="ARBA00022741"/>
    </source>
</evidence>
<dbReference type="InterPro" id="IPR008271">
    <property type="entry name" value="Ser/Thr_kinase_AS"/>
</dbReference>
<dbReference type="PROSITE" id="PS00108">
    <property type="entry name" value="PROTEIN_KINASE_ST"/>
    <property type="match status" value="1"/>
</dbReference>
<dbReference type="InterPro" id="IPR000719">
    <property type="entry name" value="Prot_kinase_dom"/>
</dbReference>
<dbReference type="InterPro" id="IPR011009">
    <property type="entry name" value="Kinase-like_dom_sf"/>
</dbReference>
<dbReference type="AlphaFoldDB" id="A0A7M6DR07"/>
<dbReference type="GO" id="GO:0005634">
    <property type="term" value="C:nucleus"/>
    <property type="evidence" value="ECO:0007669"/>
    <property type="project" value="TreeGrafter"/>
</dbReference>
<dbReference type="RefSeq" id="XP_066924578.1">
    <property type="nucleotide sequence ID" value="XM_067068477.1"/>
</dbReference>
<evidence type="ECO:0000256" key="2">
    <source>
        <dbReference type="ARBA" id="ARBA00022679"/>
    </source>
</evidence>
<dbReference type="PROSITE" id="PS00107">
    <property type="entry name" value="PROTEIN_KINASE_ATP"/>
    <property type="match status" value="1"/>
</dbReference>
<protein>
    <recommendedName>
        <fullName evidence="8">Protein kinase domain-containing protein</fullName>
    </recommendedName>
</protein>
<keyword evidence="3 6" id="KW-0547">Nucleotide-binding</keyword>
<dbReference type="FunFam" id="1.10.510.10:FF:000571">
    <property type="entry name" value="Maternal embryonic leucine zipper kinase"/>
    <property type="match status" value="1"/>
</dbReference>
<name>A0A7M6DR07_9CNID</name>
<dbReference type="PANTHER" id="PTHR24342">
    <property type="entry name" value="SERINE/THREONINE-PROTEIN KINASE 17"/>
    <property type="match status" value="1"/>
</dbReference>
<dbReference type="SMART" id="SM00220">
    <property type="entry name" value="S_TKc"/>
    <property type="match status" value="1"/>
</dbReference>
<organism evidence="9 10">
    <name type="scientific">Clytia hemisphaerica</name>
    <dbReference type="NCBI Taxonomy" id="252671"/>
    <lineage>
        <taxon>Eukaryota</taxon>
        <taxon>Metazoa</taxon>
        <taxon>Cnidaria</taxon>
        <taxon>Hydrozoa</taxon>
        <taxon>Hydroidolina</taxon>
        <taxon>Leptothecata</taxon>
        <taxon>Obeliida</taxon>
        <taxon>Clytiidae</taxon>
        <taxon>Clytia</taxon>
    </lineage>
</organism>
<dbReference type="EnsemblMetazoa" id="CLYHEMT023317.3">
    <property type="protein sequence ID" value="CLYHEMP023317.3"/>
    <property type="gene ID" value="CLYHEMG023317"/>
</dbReference>
<feature type="compositionally biased region" description="Polar residues" evidence="7">
    <location>
        <begin position="783"/>
        <end position="795"/>
    </location>
</feature>
<proteinExistence type="predicted"/>
<dbReference type="PANTHER" id="PTHR24342:SF20">
    <property type="entry name" value="MYOSIN LIGHT CHAIN KINASE, SMOOTH MUSCLE"/>
    <property type="match status" value="1"/>
</dbReference>
<dbReference type="GO" id="GO:0043065">
    <property type="term" value="P:positive regulation of apoptotic process"/>
    <property type="evidence" value="ECO:0007669"/>
    <property type="project" value="TreeGrafter"/>
</dbReference>